<dbReference type="Pfam" id="PF13540">
    <property type="entry name" value="RCC1_2"/>
    <property type="match status" value="3"/>
</dbReference>
<dbReference type="PANTHER" id="PTHR22870:SF408">
    <property type="entry name" value="OS09G0560450 PROTEIN"/>
    <property type="match status" value="1"/>
</dbReference>
<name>A0ABT1QMP0_9GAMM</name>
<proteinExistence type="predicted"/>
<dbReference type="InterPro" id="IPR000408">
    <property type="entry name" value="Reg_chr_condens"/>
</dbReference>
<evidence type="ECO:0000256" key="2">
    <source>
        <dbReference type="SAM" id="SignalP"/>
    </source>
</evidence>
<dbReference type="PANTHER" id="PTHR22870">
    <property type="entry name" value="REGULATOR OF CHROMOSOME CONDENSATION"/>
    <property type="match status" value="1"/>
</dbReference>
<keyword evidence="2" id="KW-0732">Signal</keyword>
<dbReference type="InterPro" id="IPR009091">
    <property type="entry name" value="RCC1/BLIP-II"/>
</dbReference>
<dbReference type="EMBL" id="JANFQO010000001">
    <property type="protein sequence ID" value="MCQ4163295.1"/>
    <property type="molecule type" value="Genomic_DNA"/>
</dbReference>
<organism evidence="3 4">
    <name type="scientific">Tahibacter harae</name>
    <dbReference type="NCBI Taxonomy" id="2963937"/>
    <lineage>
        <taxon>Bacteria</taxon>
        <taxon>Pseudomonadati</taxon>
        <taxon>Pseudomonadota</taxon>
        <taxon>Gammaproteobacteria</taxon>
        <taxon>Lysobacterales</taxon>
        <taxon>Rhodanobacteraceae</taxon>
        <taxon>Tahibacter</taxon>
    </lineage>
</organism>
<evidence type="ECO:0000313" key="4">
    <source>
        <dbReference type="Proteomes" id="UP001165498"/>
    </source>
</evidence>
<feature type="signal peptide" evidence="2">
    <location>
        <begin position="1"/>
        <end position="19"/>
    </location>
</feature>
<gene>
    <name evidence="3" type="ORF">NM961_01100</name>
</gene>
<dbReference type="PRINTS" id="PR00633">
    <property type="entry name" value="RCCNDNSATION"/>
</dbReference>
<dbReference type="InterPro" id="IPR051210">
    <property type="entry name" value="Ub_ligase/GEF_domain"/>
</dbReference>
<dbReference type="Proteomes" id="UP001165498">
    <property type="component" value="Unassembled WGS sequence"/>
</dbReference>
<dbReference type="SUPFAM" id="SSF50985">
    <property type="entry name" value="RCC1/BLIP-II"/>
    <property type="match status" value="1"/>
</dbReference>
<comment type="caution">
    <text evidence="3">The sequence shown here is derived from an EMBL/GenBank/DDBJ whole genome shotgun (WGS) entry which is preliminary data.</text>
</comment>
<protein>
    <recommendedName>
        <fullName evidence="5">Alpha-tubulin suppressor-like RCC1 family protein</fullName>
    </recommendedName>
</protein>
<evidence type="ECO:0000256" key="1">
    <source>
        <dbReference type="ARBA" id="ARBA00022737"/>
    </source>
</evidence>
<evidence type="ECO:0000313" key="3">
    <source>
        <dbReference type="EMBL" id="MCQ4163295.1"/>
    </source>
</evidence>
<accession>A0ABT1QMP0</accession>
<keyword evidence="4" id="KW-1185">Reference proteome</keyword>
<dbReference type="Gene3D" id="2.130.10.30">
    <property type="entry name" value="Regulator of chromosome condensation 1/beta-lactamase-inhibitor protein II"/>
    <property type="match status" value="2"/>
</dbReference>
<keyword evidence="1" id="KW-0677">Repeat</keyword>
<sequence>MLTSLLFCLPLWAAAQVPAQIAADSQVLWLQPDGSVWASGDDGHVRGDRDNTPRNDFRRIEGLARITGIALNHDSSDSAAAIDADGGLWLWGDLVALACAKDDCEERHRPRRFDAIGAVRSVALGNDHVIAIGRDGKVRAAGRNDVGQLGQPVREGAWLEQGRVPQVVAGLDDAVAVAAQNDTSLILRADGTVWGMGSGAAGLLGKQGKWKPLDFNDPPHAQPLRIAGLENIKAISLGRFHALALDGAGQVWGWGLNDSAQLATPAVDIYPQPPKPLRGLDGAVAIAAGDDYSLVLKRDGSVWARGGNVYGTLGDGGDELVGDLRRIEALDGRNVVELFAGSYNAYARLADGSVLGWGRNSPTVGGFYAGGADDNLLPVVLDVTRQTPAPSAAVKAGAAEFVFTSELSEDQLDERSELWIDGRQAAVLQLDRTTPRSHRGQAVLELKPGIHTYELRGEMRTREAGTRKRAGKGAIVVTRRGVEDAFNTAMATGGALGAYKQSMAAVRAVLPQLDASAELRSRPAPEAAALDAFEQKQGWKLPQAYRKALQEYGAFALGAAQGRYPAVALYPPEQFVTLDAWVEQSLARVPELDQGAALPTRDHDMLDSFRVFSSELAKVRQRLAKDWQQDRLAALFPEAIYLIVPVHPQSCADARAHQRLVDFFQPEMNEETGEERYFAWADWAECELDLSGELRAAVFAHYTAALRASGVVFLRADRVGHERAELTPERLEDSGEGALKLRLSGGEPVAEY</sequence>
<feature type="chain" id="PRO_5045170084" description="Alpha-tubulin suppressor-like RCC1 family protein" evidence="2">
    <location>
        <begin position="20"/>
        <end position="752"/>
    </location>
</feature>
<dbReference type="PROSITE" id="PS50012">
    <property type="entry name" value="RCC1_3"/>
    <property type="match status" value="3"/>
</dbReference>
<evidence type="ECO:0008006" key="5">
    <source>
        <dbReference type="Google" id="ProtNLM"/>
    </source>
</evidence>
<reference evidence="3" key="1">
    <citation type="submission" date="2022-07" db="EMBL/GenBank/DDBJ databases">
        <title>Tahibacter sp., a new gammaproteobacterium isolated from the silt sample collected at pig farm.</title>
        <authorList>
            <person name="Chen H."/>
        </authorList>
    </citation>
    <scope>NUCLEOTIDE SEQUENCE</scope>
    <source>
        <strain evidence="3">P2K</strain>
    </source>
</reference>